<feature type="transmembrane region" description="Helical" evidence="1">
    <location>
        <begin position="48"/>
        <end position="70"/>
    </location>
</feature>
<evidence type="ECO:0000313" key="3">
    <source>
        <dbReference type="EMBL" id="SHI34058.1"/>
    </source>
</evidence>
<evidence type="ECO:0000256" key="1">
    <source>
        <dbReference type="SAM" id="Phobius"/>
    </source>
</evidence>
<keyword evidence="1" id="KW-0472">Membrane</keyword>
<gene>
    <name evidence="3" type="ORF">SAMN04487911_101169</name>
</gene>
<name>A0A1M6ACE2_9FLAO</name>
<keyword evidence="4" id="KW-1185">Reference proteome</keyword>
<accession>A0A1M6ACE2</accession>
<feature type="transmembrane region" description="Helical" evidence="1">
    <location>
        <begin position="102"/>
        <end position="120"/>
    </location>
</feature>
<dbReference type="OrthoDB" id="9808870at2"/>
<feature type="transmembrane region" description="Helical" evidence="1">
    <location>
        <begin position="205"/>
        <end position="227"/>
    </location>
</feature>
<reference evidence="4" key="1">
    <citation type="submission" date="2016-11" db="EMBL/GenBank/DDBJ databases">
        <authorList>
            <person name="Varghese N."/>
            <person name="Submissions S."/>
        </authorList>
    </citation>
    <scope>NUCLEOTIDE SEQUENCE [LARGE SCALE GENOMIC DNA]</scope>
    <source>
        <strain evidence="4">CGMCC 1.8863</strain>
    </source>
</reference>
<feature type="transmembrane region" description="Helical" evidence="1">
    <location>
        <begin position="172"/>
        <end position="193"/>
    </location>
</feature>
<keyword evidence="2" id="KW-0732">Signal</keyword>
<dbReference type="STRING" id="558155.SAMN04487911_101169"/>
<dbReference type="EMBL" id="FQYX01000001">
    <property type="protein sequence ID" value="SHI34058.1"/>
    <property type="molecule type" value="Genomic_DNA"/>
</dbReference>
<dbReference type="Proteomes" id="UP000184231">
    <property type="component" value="Unassembled WGS sequence"/>
</dbReference>
<protein>
    <submittedName>
        <fullName evidence="3">HupE / UreJ protein</fullName>
    </submittedName>
</protein>
<proteinExistence type="predicted"/>
<dbReference type="RefSeq" id="WP_072762737.1">
    <property type="nucleotide sequence ID" value="NZ_FQYX01000001.1"/>
</dbReference>
<feature type="signal peptide" evidence="2">
    <location>
        <begin position="1"/>
        <end position="24"/>
    </location>
</feature>
<keyword evidence="1" id="KW-0812">Transmembrane</keyword>
<dbReference type="AlphaFoldDB" id="A0A1M6ACE2"/>
<feature type="transmembrane region" description="Helical" evidence="1">
    <location>
        <begin position="132"/>
        <end position="152"/>
    </location>
</feature>
<dbReference type="Pfam" id="PF13795">
    <property type="entry name" value="HupE_UreJ_2"/>
    <property type="match status" value="1"/>
</dbReference>
<feature type="chain" id="PRO_5012725729" evidence="2">
    <location>
        <begin position="25"/>
        <end position="229"/>
    </location>
</feature>
<evidence type="ECO:0000313" key="4">
    <source>
        <dbReference type="Proteomes" id="UP000184231"/>
    </source>
</evidence>
<feature type="transmembrane region" description="Helical" evidence="1">
    <location>
        <begin position="77"/>
        <end position="96"/>
    </location>
</feature>
<organism evidence="3 4">
    <name type="scientific">Arenibacter nanhaiticus</name>
    <dbReference type="NCBI Taxonomy" id="558155"/>
    <lineage>
        <taxon>Bacteria</taxon>
        <taxon>Pseudomonadati</taxon>
        <taxon>Bacteroidota</taxon>
        <taxon>Flavobacteriia</taxon>
        <taxon>Flavobacteriales</taxon>
        <taxon>Flavobacteriaceae</taxon>
        <taxon>Arenibacter</taxon>
    </lineage>
</organism>
<keyword evidence="1" id="KW-1133">Transmembrane helix</keyword>
<dbReference type="InterPro" id="IPR032809">
    <property type="entry name" value="Put_HupE_UreJ"/>
</dbReference>
<evidence type="ECO:0000256" key="2">
    <source>
        <dbReference type="SAM" id="SignalP"/>
    </source>
</evidence>
<sequence>MNFKRILVPILFAVLFLFSATALAHGVDDETQSFLMGIKGIAFGPFLYIGAKHMITGYDHLLFLVGVIFFLYRTRDIFLYVSMFTLGHSATLLFGVMGEINLNAYLIDAVIALSIVYKGFDNLGGFKQFFGVQPNTVYAVLIFGLFHGFGLATKLQEFNFDREGLLVNLLGFNLGVEIGQFLALGLVLLLFGIWRRYDSYYRFSVLTNTLLMAAGFLLLGFQLTGYFTA</sequence>